<feature type="transmembrane region" description="Helical" evidence="10">
    <location>
        <begin position="702"/>
        <end position="720"/>
    </location>
</feature>
<feature type="transmembrane region" description="Helical" evidence="10">
    <location>
        <begin position="109"/>
        <end position="127"/>
    </location>
</feature>
<evidence type="ECO:0000313" key="17">
    <source>
        <dbReference type="EMBL" id="MDM9557455.1"/>
    </source>
</evidence>
<feature type="transmembrane region" description="Helical" evidence="10">
    <location>
        <begin position="242"/>
        <end position="264"/>
    </location>
</feature>
<dbReference type="PANTHER" id="PTHR43373">
    <property type="entry name" value="NA(+)/H(+) ANTIPORTER SUBUNIT"/>
    <property type="match status" value="1"/>
</dbReference>
<feature type="chain" id="PRO_5047374021" evidence="11">
    <location>
        <begin position="18"/>
        <end position="970"/>
    </location>
</feature>
<keyword evidence="3" id="KW-0050">Antiport</keyword>
<dbReference type="EMBL" id="JAUDJE010000001">
    <property type="protein sequence ID" value="MDM9557455.1"/>
    <property type="molecule type" value="Genomic_DNA"/>
</dbReference>
<dbReference type="Pfam" id="PF04039">
    <property type="entry name" value="MnhB"/>
    <property type="match status" value="1"/>
</dbReference>
<organism evidence="17 18">
    <name type="scientific">Bordetella petrii</name>
    <dbReference type="NCBI Taxonomy" id="94624"/>
    <lineage>
        <taxon>Bacteria</taxon>
        <taxon>Pseudomonadati</taxon>
        <taxon>Pseudomonadota</taxon>
        <taxon>Betaproteobacteria</taxon>
        <taxon>Burkholderiales</taxon>
        <taxon>Alcaligenaceae</taxon>
        <taxon>Bordetella</taxon>
    </lineage>
</organism>
<evidence type="ECO:0000259" key="15">
    <source>
        <dbReference type="Pfam" id="PF13244"/>
    </source>
</evidence>
<dbReference type="InterPro" id="IPR050616">
    <property type="entry name" value="CPA3_Na-H_Antiporter_A"/>
</dbReference>
<feature type="transmembrane region" description="Helical" evidence="10">
    <location>
        <begin position="367"/>
        <end position="389"/>
    </location>
</feature>
<feature type="transmembrane region" description="Helical" evidence="10">
    <location>
        <begin position="27"/>
        <end position="47"/>
    </location>
</feature>
<feature type="transmembrane region" description="Helical" evidence="10">
    <location>
        <begin position="78"/>
        <end position="97"/>
    </location>
</feature>
<evidence type="ECO:0000256" key="7">
    <source>
        <dbReference type="ARBA" id="ARBA00023065"/>
    </source>
</evidence>
<feature type="signal peptide" evidence="11">
    <location>
        <begin position="1"/>
        <end position="17"/>
    </location>
</feature>
<evidence type="ECO:0000259" key="14">
    <source>
        <dbReference type="Pfam" id="PF04039"/>
    </source>
</evidence>
<keyword evidence="11" id="KW-0732">Signal</keyword>
<evidence type="ECO:0000256" key="3">
    <source>
        <dbReference type="ARBA" id="ARBA00022449"/>
    </source>
</evidence>
<proteinExistence type="predicted"/>
<dbReference type="InterPro" id="IPR046806">
    <property type="entry name" value="MrpA_C/MbhE"/>
</dbReference>
<dbReference type="InterPro" id="IPR025383">
    <property type="entry name" value="MrpA_C/MbhD"/>
</dbReference>
<evidence type="ECO:0000256" key="4">
    <source>
        <dbReference type="ARBA" id="ARBA00022475"/>
    </source>
</evidence>
<evidence type="ECO:0000313" key="18">
    <source>
        <dbReference type="Proteomes" id="UP001175604"/>
    </source>
</evidence>
<dbReference type="InterPro" id="IPR001516">
    <property type="entry name" value="Proton_antipo_N"/>
</dbReference>
<keyword evidence="6 10" id="KW-1133">Transmembrane helix</keyword>
<feature type="domain" description="NADH-Ubiquinone oxidoreductase (complex I) chain 5 N-terminal" evidence="13">
    <location>
        <begin position="66"/>
        <end position="110"/>
    </location>
</feature>
<dbReference type="Pfam" id="PF00662">
    <property type="entry name" value="Proton_antipo_N"/>
    <property type="match status" value="1"/>
</dbReference>
<feature type="transmembrane region" description="Helical" evidence="10">
    <location>
        <begin position="270"/>
        <end position="291"/>
    </location>
</feature>
<evidence type="ECO:0000259" key="16">
    <source>
        <dbReference type="Pfam" id="PF20501"/>
    </source>
</evidence>
<evidence type="ECO:0000259" key="12">
    <source>
        <dbReference type="Pfam" id="PF00361"/>
    </source>
</evidence>
<feature type="transmembrane region" description="Helical" evidence="10">
    <location>
        <begin position="630"/>
        <end position="650"/>
    </location>
</feature>
<feature type="transmembrane region" description="Helical" evidence="10">
    <location>
        <begin position="298"/>
        <end position="316"/>
    </location>
</feature>
<dbReference type="Pfam" id="PF20501">
    <property type="entry name" value="MbhE"/>
    <property type="match status" value="1"/>
</dbReference>
<dbReference type="Pfam" id="PF13244">
    <property type="entry name" value="MbhD"/>
    <property type="match status" value="1"/>
</dbReference>
<comment type="caution">
    <text evidence="17">The sequence shown here is derived from an EMBL/GenBank/DDBJ whole genome shotgun (WGS) entry which is preliminary data.</text>
</comment>
<comment type="subcellular location">
    <subcellularLocation>
        <location evidence="1">Cell membrane</location>
        <topology evidence="1">Multi-pass membrane protein</topology>
    </subcellularLocation>
    <subcellularLocation>
        <location evidence="9">Membrane</location>
        <topology evidence="9">Multi-pass membrane protein</topology>
    </subcellularLocation>
</comment>
<feature type="transmembrane region" description="Helical" evidence="10">
    <location>
        <begin position="452"/>
        <end position="479"/>
    </location>
</feature>
<feature type="transmembrane region" description="Helical" evidence="10">
    <location>
        <begin position="569"/>
        <end position="586"/>
    </location>
</feature>
<feature type="transmembrane region" description="Helical" evidence="10">
    <location>
        <begin position="819"/>
        <end position="837"/>
    </location>
</feature>
<feature type="domain" description="MrpA C-terminal/MbhE" evidence="16">
    <location>
        <begin position="696"/>
        <end position="793"/>
    </location>
</feature>
<evidence type="ECO:0000256" key="8">
    <source>
        <dbReference type="ARBA" id="ARBA00023136"/>
    </source>
</evidence>
<keyword evidence="2" id="KW-0813">Transport</keyword>
<keyword evidence="18" id="KW-1185">Reference proteome</keyword>
<dbReference type="NCBIfam" id="NF009288">
    <property type="entry name" value="PRK12648.1"/>
    <property type="match status" value="1"/>
</dbReference>
<feature type="transmembrane region" description="Helical" evidence="10">
    <location>
        <begin position="656"/>
        <end position="674"/>
    </location>
</feature>
<keyword evidence="8 10" id="KW-0472">Membrane</keyword>
<evidence type="ECO:0000256" key="5">
    <source>
        <dbReference type="ARBA" id="ARBA00022692"/>
    </source>
</evidence>
<evidence type="ECO:0000256" key="6">
    <source>
        <dbReference type="ARBA" id="ARBA00022989"/>
    </source>
</evidence>
<protein>
    <submittedName>
        <fullName evidence="17">Monovalent cation/H+ antiporter subunit A</fullName>
    </submittedName>
</protein>
<evidence type="ECO:0000256" key="1">
    <source>
        <dbReference type="ARBA" id="ARBA00004651"/>
    </source>
</evidence>
<evidence type="ECO:0000256" key="9">
    <source>
        <dbReference type="RuleBase" id="RU000320"/>
    </source>
</evidence>
<feature type="transmembrane region" description="Helical" evidence="10">
    <location>
        <begin position="205"/>
        <end position="230"/>
    </location>
</feature>
<dbReference type="InterPro" id="IPR007182">
    <property type="entry name" value="MnhB"/>
</dbReference>
<gene>
    <name evidence="17" type="ORF">QUC21_00385</name>
</gene>
<sequence length="970" mass="103549">MSLILILALPFAGSLCAALLPSNARNAEAWLAGLTALACTVLVASLFPQVVDGGVVRADLAWAPALGLEFTLRMDGYAWLFALIVSAMGTLVVLYARYYMSPEDPVPRFFSFFQAFMAAMLGVVLSGNLIQLVLFWEMTSLASFMLIAYWHHRLDAKRGARMALTVTGAGGLCLLAGVLILGHIVGSYDLDRVLAAGDLVRADPWYPAVLVLVALGALTKSAQFPFQFWLPNAMAAPTPVSAYLHSATMVKAGVFLLARFWPVLAGTEEWFWIIGGAGLCSLVLGAYAAIFQQDMKGVLAYSTISHLGLIALLLGMNSPLGLVAAIFHMVNHATFKASLFMAAGIVDHETGTRDLGRLSGLRKAMPITATLATVAAAAMAGVPLLNGFISKEMFFAETTFVSGDPLIQYGLPAMAVLASAFSVAYSLRFILQVFFGPPAQDLPRAPHEPPRWMLVPSGLLVLCCLVVGVIPGITVGPFLDTAAYSILGDGMPSYSLAVWHGLNLPLVMSFVAMISGVLLYLALRARQRAYPGRVPFIYRLDGRRSFEFLLDYSSVAANWLLARISSPRLQMQMVLIVVGALLVAWLPLQRGTWSEASAPLTPLDPAFAVLWVVGGICAVGTAFQAKYHRLASLILAGGAGLAVCLTFVWFSAPDLALTQLAVEVVTVVLLLLGLRWLPRRIEGKTDGEQADARARLRRTRDVVVAAVVGTSLAALAYAMLTRPQEQPISEFFVHMALPEGGGTNIVNVILVDFRGFDTLGEITVLGIVALTVYALLRRFRPAPESAGMPLQQRDQAETVTVAPDIHAALPPGGMMLPAVLVRLLLPVAAMASAYLLLRGHNLPGGGFVGGLVMATAVILQYMVGGVYWVESRSRLNPQHWVGLGLLCAGLTAISAWLAARPFLSALAWDFSLPVIGHIHLSSVLLFDVGVYMLVVGSTVLVLVALAHQSLRAQRKAAADAQAAAQSGSTA</sequence>
<keyword evidence="5 9" id="KW-0812">Transmembrane</keyword>
<dbReference type="PANTHER" id="PTHR43373:SF1">
    <property type="entry name" value="NA(+)_H(+) ANTIPORTER SUBUNIT A"/>
    <property type="match status" value="1"/>
</dbReference>
<feature type="transmembrane region" description="Helical" evidence="10">
    <location>
        <begin position="881"/>
        <end position="903"/>
    </location>
</feature>
<dbReference type="PRINTS" id="PR01434">
    <property type="entry name" value="NADHDHGNASE5"/>
</dbReference>
<dbReference type="RefSeq" id="WP_289784063.1">
    <property type="nucleotide sequence ID" value="NZ_JAUDJE010000001.1"/>
</dbReference>
<evidence type="ECO:0000256" key="2">
    <source>
        <dbReference type="ARBA" id="ARBA00022448"/>
    </source>
</evidence>
<feature type="domain" description="NADH:quinone oxidoreductase/Mrp antiporter transmembrane" evidence="12">
    <location>
        <begin position="126"/>
        <end position="401"/>
    </location>
</feature>
<feature type="transmembrane region" description="Helical" evidence="10">
    <location>
        <begin position="849"/>
        <end position="869"/>
    </location>
</feature>
<evidence type="ECO:0000259" key="13">
    <source>
        <dbReference type="Pfam" id="PF00662"/>
    </source>
</evidence>
<dbReference type="Proteomes" id="UP001175604">
    <property type="component" value="Unassembled WGS sequence"/>
</dbReference>
<keyword evidence="7" id="KW-0406">Ion transport</keyword>
<feature type="transmembrane region" description="Helical" evidence="10">
    <location>
        <begin position="499"/>
        <end position="523"/>
    </location>
</feature>
<feature type="transmembrane region" description="Helical" evidence="10">
    <location>
        <begin position="162"/>
        <end position="185"/>
    </location>
</feature>
<feature type="transmembrane region" description="Helical" evidence="10">
    <location>
        <begin position="923"/>
        <end position="945"/>
    </location>
</feature>
<feature type="transmembrane region" description="Helical" evidence="10">
    <location>
        <begin position="322"/>
        <end position="346"/>
    </location>
</feature>
<feature type="transmembrane region" description="Helical" evidence="10">
    <location>
        <begin position="606"/>
        <end position="623"/>
    </location>
</feature>
<feature type="domain" description="MrpA C-terminal/MbhD" evidence="15">
    <location>
        <begin position="616"/>
        <end position="679"/>
    </location>
</feature>
<feature type="transmembrane region" description="Helical" evidence="10">
    <location>
        <begin position="758"/>
        <end position="776"/>
    </location>
</feature>
<name>A0ABT7VX06_9BORD</name>
<feature type="transmembrane region" description="Helical" evidence="10">
    <location>
        <begin position="133"/>
        <end position="150"/>
    </location>
</feature>
<feature type="domain" description="Na+/H+ antiporter MnhB subunit-related protein" evidence="14">
    <location>
        <begin position="818"/>
        <end position="939"/>
    </location>
</feature>
<evidence type="ECO:0000256" key="10">
    <source>
        <dbReference type="SAM" id="Phobius"/>
    </source>
</evidence>
<evidence type="ECO:0000256" key="11">
    <source>
        <dbReference type="SAM" id="SignalP"/>
    </source>
</evidence>
<dbReference type="Pfam" id="PF00361">
    <property type="entry name" value="Proton_antipo_M"/>
    <property type="match status" value="1"/>
</dbReference>
<accession>A0ABT7VX06</accession>
<dbReference type="InterPro" id="IPR001750">
    <property type="entry name" value="ND/Mrp_TM"/>
</dbReference>
<feature type="transmembrane region" description="Helical" evidence="10">
    <location>
        <begin position="409"/>
        <end position="431"/>
    </location>
</feature>
<keyword evidence="4" id="KW-1003">Cell membrane</keyword>
<reference evidence="17" key="1">
    <citation type="submission" date="2023-06" db="EMBL/GenBank/DDBJ databases">
        <title>full genome analysis of Phenantherene degrader P3.</title>
        <authorList>
            <person name="Akbar A."/>
            <person name="Rahmeh R."/>
            <person name="Kishk M."/>
        </authorList>
    </citation>
    <scope>NUCLEOTIDE SEQUENCE</scope>
    <source>
        <strain evidence="17">P3</strain>
    </source>
</reference>